<keyword evidence="2 3" id="KW-0808">Transferase</keyword>
<dbReference type="InterPro" id="IPR036589">
    <property type="entry name" value="HCY_dom_sf"/>
</dbReference>
<dbReference type="SUPFAM" id="SSF82282">
    <property type="entry name" value="Homocysteine S-methyltransferase"/>
    <property type="match status" value="1"/>
</dbReference>
<keyword evidence="3" id="KW-0479">Metal-binding</keyword>
<dbReference type="Pfam" id="PF02574">
    <property type="entry name" value="S-methyl_trans"/>
    <property type="match status" value="1"/>
</dbReference>
<dbReference type="PANTHER" id="PTHR11103">
    <property type="entry name" value="SLR1189 PROTEIN"/>
    <property type="match status" value="1"/>
</dbReference>
<evidence type="ECO:0000256" key="2">
    <source>
        <dbReference type="ARBA" id="ARBA00022679"/>
    </source>
</evidence>
<dbReference type="Gene3D" id="3.20.20.330">
    <property type="entry name" value="Homocysteine-binding-like domain"/>
    <property type="match status" value="1"/>
</dbReference>
<dbReference type="InterPro" id="IPR003726">
    <property type="entry name" value="HCY_dom"/>
</dbReference>
<accession>A0ABT2Z958</accession>
<dbReference type="Proteomes" id="UP001652542">
    <property type="component" value="Unassembled WGS sequence"/>
</dbReference>
<protein>
    <submittedName>
        <fullName evidence="5">Homocysteine S-methyltransferase family protein</fullName>
    </submittedName>
</protein>
<evidence type="ECO:0000259" key="4">
    <source>
        <dbReference type="PROSITE" id="PS50970"/>
    </source>
</evidence>
<dbReference type="PANTHER" id="PTHR11103:SF18">
    <property type="entry name" value="SLR1189 PROTEIN"/>
    <property type="match status" value="1"/>
</dbReference>
<feature type="binding site" evidence="3">
    <location>
        <position position="225"/>
    </location>
    <ligand>
        <name>Zn(2+)</name>
        <dbReference type="ChEBI" id="CHEBI:29105"/>
    </ligand>
</feature>
<evidence type="ECO:0000313" key="5">
    <source>
        <dbReference type="EMBL" id="MCV2867550.1"/>
    </source>
</evidence>
<feature type="binding site" evidence="3">
    <location>
        <position position="294"/>
    </location>
    <ligand>
        <name>Zn(2+)</name>
        <dbReference type="ChEBI" id="CHEBI:29105"/>
    </ligand>
</feature>
<sequence length="316" mass="34522">MTTEMPPRLAGRFYLTEGGAETELLYKWGFDLPEFAMFTLLDNSGADAVVHAMYRRYFEVAAHHGTGMLVAAHDYRASPDWSAKLGYNLDQLADFERRTIAFLDAMRREYADRVSDVYIAGCIGPRGDAYGTGGEITEDEAEEYHATQLATLKETVADMAVAMTFNNVPEAVGVIRAAGRIGMPVGVSLTLTTEGRLRSGPTLAEAIKAIDARTDGAAQWFGINCSHPLEFEPAIAEPGPWQDRLRFVRPNAARMEKVALCKLGHLEDGDPVELGMQMGDVARRLPKADILGGCCGTDDRHLHEIGLNAAPLFRSA</sequence>
<evidence type="ECO:0000256" key="3">
    <source>
        <dbReference type="PROSITE-ProRule" id="PRU00333"/>
    </source>
</evidence>
<organism evidence="5 6">
    <name type="scientific">Albidovulum marisflavi</name>
    <dbReference type="NCBI Taxonomy" id="2984159"/>
    <lineage>
        <taxon>Bacteria</taxon>
        <taxon>Pseudomonadati</taxon>
        <taxon>Pseudomonadota</taxon>
        <taxon>Alphaproteobacteria</taxon>
        <taxon>Rhodobacterales</taxon>
        <taxon>Paracoccaceae</taxon>
        <taxon>Albidovulum</taxon>
    </lineage>
</organism>
<gene>
    <name evidence="5" type="ORF">OEW28_02785</name>
</gene>
<feature type="binding site" evidence="3">
    <location>
        <position position="295"/>
    </location>
    <ligand>
        <name>Zn(2+)</name>
        <dbReference type="ChEBI" id="CHEBI:29105"/>
    </ligand>
</feature>
<proteinExistence type="predicted"/>
<evidence type="ECO:0000256" key="1">
    <source>
        <dbReference type="ARBA" id="ARBA00022603"/>
    </source>
</evidence>
<name>A0ABT2Z958_9RHOB</name>
<dbReference type="RefSeq" id="WP_263733194.1">
    <property type="nucleotide sequence ID" value="NZ_JAOWKY010000001.1"/>
</dbReference>
<dbReference type="PROSITE" id="PS50970">
    <property type="entry name" value="HCY"/>
    <property type="match status" value="1"/>
</dbReference>
<comment type="cofactor">
    <cofactor evidence="3">
        <name>Zn(2+)</name>
        <dbReference type="ChEBI" id="CHEBI:29105"/>
    </cofactor>
</comment>
<keyword evidence="6" id="KW-1185">Reference proteome</keyword>
<dbReference type="EMBL" id="JAOWKY010000001">
    <property type="protein sequence ID" value="MCV2867550.1"/>
    <property type="molecule type" value="Genomic_DNA"/>
</dbReference>
<keyword evidence="3" id="KW-0862">Zinc</keyword>
<feature type="domain" description="Hcy-binding" evidence="4">
    <location>
        <begin position="2"/>
        <end position="309"/>
    </location>
</feature>
<reference evidence="5 6" key="1">
    <citation type="submission" date="2022-10" db="EMBL/GenBank/DDBJ databases">
        <title>Defluviimonas sp. nov., isolated from ocean surface water.</title>
        <authorList>
            <person name="He W."/>
            <person name="Wang L."/>
            <person name="Zhang D.-F."/>
        </authorList>
    </citation>
    <scope>NUCLEOTIDE SEQUENCE [LARGE SCALE GENOMIC DNA]</scope>
    <source>
        <strain evidence="5 6">WL0002</strain>
    </source>
</reference>
<evidence type="ECO:0000313" key="6">
    <source>
        <dbReference type="Proteomes" id="UP001652542"/>
    </source>
</evidence>
<comment type="caution">
    <text evidence="5">The sequence shown here is derived from an EMBL/GenBank/DDBJ whole genome shotgun (WGS) entry which is preliminary data.</text>
</comment>
<keyword evidence="1 3" id="KW-0489">Methyltransferase</keyword>